<dbReference type="AlphaFoldDB" id="A0A963YXA5"/>
<dbReference type="Proteomes" id="UP000721844">
    <property type="component" value="Unassembled WGS sequence"/>
</dbReference>
<evidence type="ECO:0000313" key="1">
    <source>
        <dbReference type="EMBL" id="MCB8878696.1"/>
    </source>
</evidence>
<comment type="caution">
    <text evidence="1">The sequence shown here is derived from an EMBL/GenBank/DDBJ whole genome shotgun (WGS) entry which is preliminary data.</text>
</comment>
<evidence type="ECO:0000313" key="2">
    <source>
        <dbReference type="Proteomes" id="UP000721844"/>
    </source>
</evidence>
<proteinExistence type="predicted"/>
<gene>
    <name evidence="1" type="ORF">ACELLULO517_00510</name>
</gene>
<dbReference type="EMBL" id="JAESVA010000001">
    <property type="protein sequence ID" value="MCB8878696.1"/>
    <property type="molecule type" value="Genomic_DNA"/>
</dbReference>
<organism evidence="1 2">
    <name type="scientific">Acidisoma cellulosilyticum</name>
    <dbReference type="NCBI Taxonomy" id="2802395"/>
    <lineage>
        <taxon>Bacteria</taxon>
        <taxon>Pseudomonadati</taxon>
        <taxon>Pseudomonadota</taxon>
        <taxon>Alphaproteobacteria</taxon>
        <taxon>Acetobacterales</taxon>
        <taxon>Acidocellaceae</taxon>
        <taxon>Acidisoma</taxon>
    </lineage>
</organism>
<accession>A0A963YXA5</accession>
<dbReference type="RefSeq" id="WP_227304603.1">
    <property type="nucleotide sequence ID" value="NZ_JAESVA010000001.1"/>
</dbReference>
<reference evidence="1 2" key="1">
    <citation type="journal article" date="2021" name="Microorganisms">
        <title>Acidisoma silvae sp. nov. and Acidisomacellulosilytica sp. nov., Two Acidophilic Bacteria Isolated from Decaying Wood, Hydrolyzing Cellulose and Producing Poly-3-hydroxybutyrate.</title>
        <authorList>
            <person name="Mieszkin S."/>
            <person name="Pouder E."/>
            <person name="Uroz S."/>
            <person name="Simon-Colin C."/>
            <person name="Alain K."/>
        </authorList>
    </citation>
    <scope>NUCLEOTIDE SEQUENCE [LARGE SCALE GENOMIC DNA]</scope>
    <source>
        <strain evidence="1 2">HW T5.17</strain>
    </source>
</reference>
<keyword evidence="2" id="KW-1185">Reference proteome</keyword>
<sequence length="81" mass="9113">MKVTTYKDGIFELRICAPFLQGQDDESCDPAVMTIPGWESELSERPEIDLAPAGGIAVEYYQLWGHSRAGIRRQSSRRKLA</sequence>
<protein>
    <submittedName>
        <fullName evidence="1">Uncharacterized protein</fullName>
    </submittedName>
</protein>
<name>A0A963YXA5_9PROT</name>